<dbReference type="InterPro" id="IPR052999">
    <property type="entry name" value="PTS1_Protein"/>
</dbReference>
<protein>
    <recommendedName>
        <fullName evidence="3">Carboxymuconolactone decarboxylase-like domain-containing protein</fullName>
    </recommendedName>
</protein>
<dbReference type="OrthoDB" id="5537330at2759"/>
<dbReference type="InterPro" id="IPR029032">
    <property type="entry name" value="AhpD-like"/>
</dbReference>
<keyword evidence="2" id="KW-1185">Reference proteome</keyword>
<name>A0A1X7R5D1_9SACH</name>
<organism evidence="1 2">
    <name type="scientific">Maudiozyma saulgeensis</name>
    <dbReference type="NCBI Taxonomy" id="1789683"/>
    <lineage>
        <taxon>Eukaryota</taxon>
        <taxon>Fungi</taxon>
        <taxon>Dikarya</taxon>
        <taxon>Ascomycota</taxon>
        <taxon>Saccharomycotina</taxon>
        <taxon>Saccharomycetes</taxon>
        <taxon>Saccharomycetales</taxon>
        <taxon>Saccharomycetaceae</taxon>
        <taxon>Maudiozyma</taxon>
    </lineage>
</organism>
<gene>
    <name evidence="1" type="ORF">KASA_0M02948G</name>
</gene>
<reference evidence="1 2" key="1">
    <citation type="submission" date="2017-04" db="EMBL/GenBank/DDBJ databases">
        <authorList>
            <person name="Afonso C.L."/>
            <person name="Miller P.J."/>
            <person name="Scott M.A."/>
            <person name="Spackman E."/>
            <person name="Goraichik I."/>
            <person name="Dimitrov K.M."/>
            <person name="Suarez D.L."/>
            <person name="Swayne D.E."/>
        </authorList>
    </citation>
    <scope>NUCLEOTIDE SEQUENCE [LARGE SCALE GENOMIC DNA]</scope>
</reference>
<dbReference type="PROSITE" id="PS51257">
    <property type="entry name" value="PROKAR_LIPOPROTEIN"/>
    <property type="match status" value="1"/>
</dbReference>
<evidence type="ECO:0000313" key="2">
    <source>
        <dbReference type="Proteomes" id="UP000196158"/>
    </source>
</evidence>
<accession>A0A1X7R5D1</accession>
<evidence type="ECO:0008006" key="3">
    <source>
        <dbReference type="Google" id="ProtNLM"/>
    </source>
</evidence>
<dbReference type="EMBL" id="FXLY01000006">
    <property type="protein sequence ID" value="SMN20868.1"/>
    <property type="molecule type" value="Genomic_DNA"/>
</dbReference>
<dbReference type="PANTHER" id="PTHR28180">
    <property type="entry name" value="CONSERVED MITOCHONDRIAL PROTEIN-RELATED"/>
    <property type="match status" value="1"/>
</dbReference>
<sequence>MPLTNERLTNLIEFNSKLDPYWAHLAIATVVSCNFPELIPKIYIAKLLQLQEHSQQRSLQDIILRAETLLLHRDELNSEFAEVNDAQIKFNSEIKEVILKESALVGIPRAINGLKSLYTTTPKSLLNEKGDLHPQNAYISETVRRRDESHNLERGLNHWNKTYGKVSMRIINDLNDFYPDLWQFIIKDVYGDVLSYGKIIDASLTSLVVICALIPLDVNAQLRGHLRGALNVGWDRNFIDVVRNYSLMISVWCGVHWKTDVVKL</sequence>
<dbReference type="Gene3D" id="1.20.1290.10">
    <property type="entry name" value="AhpD-like"/>
    <property type="match status" value="1"/>
</dbReference>
<dbReference type="Proteomes" id="UP000196158">
    <property type="component" value="Unassembled WGS sequence"/>
</dbReference>
<evidence type="ECO:0000313" key="1">
    <source>
        <dbReference type="EMBL" id="SMN20868.1"/>
    </source>
</evidence>
<dbReference type="AlphaFoldDB" id="A0A1X7R5D1"/>
<dbReference type="PANTHER" id="PTHR28180:SF2">
    <property type="entry name" value="PEROXISOMAL PROTEIN 2"/>
    <property type="match status" value="1"/>
</dbReference>
<dbReference type="SUPFAM" id="SSF69118">
    <property type="entry name" value="AhpD-like"/>
    <property type="match status" value="1"/>
</dbReference>
<proteinExistence type="predicted"/>